<name>A0AAD7U1D1_9APHY</name>
<gene>
    <name evidence="4" type="ORF">ONZ51_g1559</name>
</gene>
<dbReference type="EMBL" id="JAPEVG010000021">
    <property type="protein sequence ID" value="KAJ8495733.1"/>
    <property type="molecule type" value="Genomic_DNA"/>
</dbReference>
<evidence type="ECO:0000256" key="1">
    <source>
        <dbReference type="ARBA" id="ARBA00022450"/>
    </source>
</evidence>
<organism evidence="4 5">
    <name type="scientific">Trametes cubensis</name>
    <dbReference type="NCBI Taxonomy" id="1111947"/>
    <lineage>
        <taxon>Eukaryota</taxon>
        <taxon>Fungi</taxon>
        <taxon>Dikarya</taxon>
        <taxon>Basidiomycota</taxon>
        <taxon>Agaricomycotina</taxon>
        <taxon>Agaricomycetes</taxon>
        <taxon>Polyporales</taxon>
        <taxon>Polyporaceae</taxon>
        <taxon>Trametes</taxon>
    </lineage>
</organism>
<evidence type="ECO:0000259" key="3">
    <source>
        <dbReference type="Pfam" id="PF00501"/>
    </source>
</evidence>
<dbReference type="Pfam" id="PF23562">
    <property type="entry name" value="AMP-binding_C_3"/>
    <property type="match status" value="1"/>
</dbReference>
<feature type="domain" description="AMP-dependent synthetase/ligase" evidence="3">
    <location>
        <begin position="24"/>
        <end position="365"/>
    </location>
</feature>
<evidence type="ECO:0000256" key="2">
    <source>
        <dbReference type="ARBA" id="ARBA00022553"/>
    </source>
</evidence>
<dbReference type="SUPFAM" id="SSF56801">
    <property type="entry name" value="Acetyl-CoA synthetase-like"/>
    <property type="match status" value="1"/>
</dbReference>
<protein>
    <recommendedName>
        <fullName evidence="3">AMP-dependent synthetase/ligase domain-containing protein</fullName>
    </recommendedName>
</protein>
<keyword evidence="1" id="KW-0596">Phosphopantetheine</keyword>
<proteinExistence type="predicted"/>
<comment type="caution">
    <text evidence="4">The sequence shown here is derived from an EMBL/GenBank/DDBJ whole genome shotgun (WGS) entry which is preliminary data.</text>
</comment>
<accession>A0AAD7U1D1</accession>
<dbReference type="Pfam" id="PF00501">
    <property type="entry name" value="AMP-binding"/>
    <property type="match status" value="1"/>
</dbReference>
<dbReference type="Gene3D" id="3.40.50.12780">
    <property type="entry name" value="N-terminal domain of ligase-like"/>
    <property type="match status" value="1"/>
</dbReference>
<dbReference type="PANTHER" id="PTHR43439:SF2">
    <property type="entry name" value="ENZYME, PUTATIVE (JCVI)-RELATED"/>
    <property type="match status" value="1"/>
</dbReference>
<dbReference type="InterPro" id="IPR051414">
    <property type="entry name" value="Adenylate-forming_Reductase"/>
</dbReference>
<evidence type="ECO:0000313" key="5">
    <source>
        <dbReference type="Proteomes" id="UP001215151"/>
    </source>
</evidence>
<dbReference type="AlphaFoldDB" id="A0AAD7U1D1"/>
<sequence length="555" mass="61812">MTRESDTPSLENHYVSLLQPAFRAHADKIIFRSYLGRDDVWGEVTYRQLEKRLTLAQAHWKEKVASLSLQPLDVVGFWLTGRKLSDMINAIAVSSLGLTPQLFSGYFERASVILELLAVSGGKALVVDIDLQDHLQGHPMRIPTLTALEDRELETLESSANAQGYAEELRFGALVPVRLEDDAFLFHSSGTTGSHPKIIPYRFRMLQHQMKVTFPSIHIPLTTEGQTVANTLGRLANIGSFHCFVAAIYLGQCIVQASTMAVTPRELMGMVRACKLTTLILYAIYLAPLIKAAQEDDELKRTLQSLHQVIHTGFELNKAEEDWARANGIRTTTCYGTTETGQVLMSRIGPEPDARFLRPIPGCSVEFIPYSGLDVNSPDMQNAEGTQLYELVVPSGAGECPPQALCALDGSYHPKDLFERVGQDGWVYRGRAGDWIRCLGGFVDSKTIEDYVRTKCTDLVHDVVAVGSGRHVPCLIVETEPLDAVKRKEVATEIFKRIEGLNERLFPHERIEDARQVIIVDKGTLPRTKEKGNVRRAATEEAFKSEMDSIYADLL</sequence>
<keyword evidence="2" id="KW-0597">Phosphoprotein</keyword>
<dbReference type="PANTHER" id="PTHR43439">
    <property type="entry name" value="PHENYLACETATE-COENZYME A LIGASE"/>
    <property type="match status" value="1"/>
</dbReference>
<keyword evidence="5" id="KW-1185">Reference proteome</keyword>
<reference evidence="4" key="1">
    <citation type="submission" date="2022-11" db="EMBL/GenBank/DDBJ databases">
        <title>Genome Sequence of Cubamyces cubensis.</title>
        <authorList>
            <person name="Buettner E."/>
        </authorList>
    </citation>
    <scope>NUCLEOTIDE SEQUENCE</scope>
    <source>
        <strain evidence="4">MPL-01</strain>
    </source>
</reference>
<evidence type="ECO:0000313" key="4">
    <source>
        <dbReference type="EMBL" id="KAJ8495733.1"/>
    </source>
</evidence>
<dbReference type="Proteomes" id="UP001215151">
    <property type="component" value="Unassembled WGS sequence"/>
</dbReference>
<dbReference type="InterPro" id="IPR000873">
    <property type="entry name" value="AMP-dep_synth/lig_dom"/>
</dbReference>
<dbReference type="InterPro" id="IPR042099">
    <property type="entry name" value="ANL_N_sf"/>
</dbReference>